<name>A0AAE4JTR2_CLOSG</name>
<dbReference type="AlphaFoldDB" id="A0AAE4JTR2"/>
<dbReference type="RefSeq" id="WP_310942692.1">
    <property type="nucleotide sequence ID" value="NZ_JARUIS010000001.1"/>
</dbReference>
<dbReference type="Proteomes" id="UP001182303">
    <property type="component" value="Unassembled WGS sequence"/>
</dbReference>
<protein>
    <submittedName>
        <fullName evidence="1">Uncharacterized protein</fullName>
    </submittedName>
</protein>
<proteinExistence type="predicted"/>
<reference evidence="1" key="1">
    <citation type="submission" date="2023-04" db="EMBL/GenBank/DDBJ databases">
        <title>Assessment of the microbiological origin of a defect in Grana Padano cheese.</title>
        <authorList>
            <person name="Zago M."/>
            <person name="Rossetti L."/>
            <person name="Bonvini B."/>
            <person name="Carminati D."/>
            <person name="Giraffa G."/>
        </authorList>
    </citation>
    <scope>NUCLEOTIDE SEQUENCE</scope>
    <source>
        <strain evidence="1">4990</strain>
    </source>
</reference>
<organism evidence="1 2">
    <name type="scientific">Clostridium sporogenes</name>
    <dbReference type="NCBI Taxonomy" id="1509"/>
    <lineage>
        <taxon>Bacteria</taxon>
        <taxon>Bacillati</taxon>
        <taxon>Bacillota</taxon>
        <taxon>Clostridia</taxon>
        <taxon>Eubacteriales</taxon>
        <taxon>Clostridiaceae</taxon>
        <taxon>Clostridium</taxon>
    </lineage>
</organism>
<evidence type="ECO:0000313" key="1">
    <source>
        <dbReference type="EMBL" id="MDS1002004.1"/>
    </source>
</evidence>
<dbReference type="EMBL" id="JARUIS010000001">
    <property type="protein sequence ID" value="MDS1002004.1"/>
    <property type="molecule type" value="Genomic_DNA"/>
</dbReference>
<gene>
    <name evidence="1" type="ORF">P9J83_00580</name>
</gene>
<accession>A0AAE4JTR2</accession>
<evidence type="ECO:0000313" key="2">
    <source>
        <dbReference type="Proteomes" id="UP001182303"/>
    </source>
</evidence>
<comment type="caution">
    <text evidence="1">The sequence shown here is derived from an EMBL/GenBank/DDBJ whole genome shotgun (WGS) entry which is preliminary data.</text>
</comment>
<sequence>MLELKKIIKKASIGVLTLGLLLGMGFSNPVSARPVCGCPDPAIESWKIDNCNVHYVCRNCGWRWTWNTCK</sequence>